<gene>
    <name evidence="2" type="ORF">NB646_03675</name>
</gene>
<keyword evidence="1" id="KW-0472">Membrane</keyword>
<keyword evidence="1" id="KW-0812">Transmembrane</keyword>
<evidence type="ECO:0000256" key="1">
    <source>
        <dbReference type="SAM" id="Phobius"/>
    </source>
</evidence>
<organism evidence="2">
    <name type="scientific">Oxalobacter aliiformigenes</name>
    <dbReference type="NCBI Taxonomy" id="2946593"/>
    <lineage>
        <taxon>Bacteria</taxon>
        <taxon>Pseudomonadati</taxon>
        <taxon>Pseudomonadota</taxon>
        <taxon>Betaproteobacteria</taxon>
        <taxon>Burkholderiales</taxon>
        <taxon>Oxalobacteraceae</taxon>
        <taxon>Oxalobacter</taxon>
    </lineage>
</organism>
<dbReference type="AlphaFoldDB" id="A0A9E9LFQ2"/>
<proteinExistence type="predicted"/>
<name>A0A9E9LFQ2_9BURK</name>
<dbReference type="EMBL" id="CP098251">
    <property type="protein sequence ID" value="WAV91849.1"/>
    <property type="molecule type" value="Genomic_DNA"/>
</dbReference>
<protein>
    <submittedName>
        <fullName evidence="2">Uncharacterized protein</fullName>
    </submittedName>
</protein>
<keyword evidence="1" id="KW-1133">Transmembrane helix</keyword>
<dbReference type="Proteomes" id="UP001164819">
    <property type="component" value="Chromosome"/>
</dbReference>
<dbReference type="RefSeq" id="WP_269316222.1">
    <property type="nucleotide sequence ID" value="NZ_CP098251.1"/>
</dbReference>
<accession>A0A9E9LFQ2</accession>
<evidence type="ECO:0000313" key="2">
    <source>
        <dbReference type="EMBL" id="WAV91849.1"/>
    </source>
</evidence>
<sequence length="50" mass="5486">MNAETARSIIDQLATSQSVMLATNDIILYSSLAFAITAFVIWLGPNTKKR</sequence>
<feature type="transmembrane region" description="Helical" evidence="1">
    <location>
        <begin position="26"/>
        <end position="44"/>
    </location>
</feature>
<reference evidence="2" key="1">
    <citation type="journal article" date="2022" name="Front. Microbiol.">
        <title>New perspectives on an old grouping: The genomic and phenotypic variability of Oxalobacter formigenes and the implications for calcium oxalate stone prevention.</title>
        <authorList>
            <person name="Chmiel J.A."/>
            <person name="Carr C."/>
            <person name="Stuivenberg G.A."/>
            <person name="Venema R."/>
            <person name="Chanyi R.M."/>
            <person name="Al K.F."/>
            <person name="Giguere D."/>
            <person name="Say H."/>
            <person name="Akouris P.P."/>
            <person name="Dominguez Romero S.A."/>
            <person name="Kwong A."/>
            <person name="Tai V."/>
            <person name="Koval S.F."/>
            <person name="Razvi H."/>
            <person name="Bjazevic J."/>
            <person name="Burton J.P."/>
        </authorList>
    </citation>
    <scope>NUCLEOTIDE SEQUENCE</scope>
    <source>
        <strain evidence="2">OxK</strain>
    </source>
</reference>